<evidence type="ECO:0000313" key="2">
    <source>
        <dbReference type="EMBL" id="KRT15214.1"/>
    </source>
</evidence>
<feature type="region of interest" description="Disordered" evidence="1">
    <location>
        <begin position="1"/>
        <end position="27"/>
    </location>
</feature>
<keyword evidence="3" id="KW-1185">Reference proteome</keyword>
<proteinExistence type="predicted"/>
<organism evidence="2 3">
    <name type="scientific">Pedobacter ginsenosidimutans</name>
    <dbReference type="NCBI Taxonomy" id="687842"/>
    <lineage>
        <taxon>Bacteria</taxon>
        <taxon>Pseudomonadati</taxon>
        <taxon>Bacteroidota</taxon>
        <taxon>Sphingobacteriia</taxon>
        <taxon>Sphingobacteriales</taxon>
        <taxon>Sphingobacteriaceae</taxon>
        <taxon>Pedobacter</taxon>
    </lineage>
</organism>
<sequence length="59" mass="6720">MPRSAWPVSVQTIGNRKNTTSTDGNKPLSCINLIKKEGKAHYLHRWFPIRSIKKLSVKS</sequence>
<name>A0A0T5VMW2_9SPHI</name>
<gene>
    <name evidence="2" type="ORF">ASU31_15280</name>
</gene>
<feature type="compositionally biased region" description="Polar residues" evidence="1">
    <location>
        <begin position="9"/>
        <end position="24"/>
    </location>
</feature>
<evidence type="ECO:0000313" key="3">
    <source>
        <dbReference type="Proteomes" id="UP000051950"/>
    </source>
</evidence>
<dbReference type="AlphaFoldDB" id="A0A0T5VMW2"/>
<protein>
    <submittedName>
        <fullName evidence="2">Uncharacterized protein</fullName>
    </submittedName>
</protein>
<dbReference type="EMBL" id="LMZQ01000011">
    <property type="protein sequence ID" value="KRT15214.1"/>
    <property type="molecule type" value="Genomic_DNA"/>
</dbReference>
<evidence type="ECO:0000256" key="1">
    <source>
        <dbReference type="SAM" id="MobiDB-lite"/>
    </source>
</evidence>
<comment type="caution">
    <text evidence="2">The sequence shown here is derived from an EMBL/GenBank/DDBJ whole genome shotgun (WGS) entry which is preliminary data.</text>
</comment>
<dbReference type="Proteomes" id="UP000051950">
    <property type="component" value="Unassembled WGS sequence"/>
</dbReference>
<reference evidence="2 3" key="1">
    <citation type="submission" date="2015-11" db="EMBL/GenBank/DDBJ databases">
        <title>Sequence of Pedobacter ginsenosidimutans.</title>
        <authorList>
            <person name="Carson E."/>
            <person name="Keyser V."/>
            <person name="Newman J."/>
            <person name="Miller J."/>
        </authorList>
    </citation>
    <scope>NUCLEOTIDE SEQUENCE [LARGE SCALE GENOMIC DNA]</scope>
    <source>
        <strain evidence="2 3">KACC 14530</strain>
    </source>
</reference>
<accession>A0A0T5VMW2</accession>